<accession>A0AAE1SW81</accession>
<feature type="compositionally biased region" description="Basic and acidic residues" evidence="1">
    <location>
        <begin position="129"/>
        <end position="141"/>
    </location>
</feature>
<gene>
    <name evidence="2" type="ORF">RND71_003206</name>
</gene>
<evidence type="ECO:0000313" key="3">
    <source>
        <dbReference type="Proteomes" id="UP001291623"/>
    </source>
</evidence>
<organism evidence="2 3">
    <name type="scientific">Anisodus tanguticus</name>
    <dbReference type="NCBI Taxonomy" id="243964"/>
    <lineage>
        <taxon>Eukaryota</taxon>
        <taxon>Viridiplantae</taxon>
        <taxon>Streptophyta</taxon>
        <taxon>Embryophyta</taxon>
        <taxon>Tracheophyta</taxon>
        <taxon>Spermatophyta</taxon>
        <taxon>Magnoliopsida</taxon>
        <taxon>eudicotyledons</taxon>
        <taxon>Gunneridae</taxon>
        <taxon>Pentapetalae</taxon>
        <taxon>asterids</taxon>
        <taxon>lamiids</taxon>
        <taxon>Solanales</taxon>
        <taxon>Solanaceae</taxon>
        <taxon>Solanoideae</taxon>
        <taxon>Hyoscyameae</taxon>
        <taxon>Anisodus</taxon>
    </lineage>
</organism>
<proteinExistence type="predicted"/>
<dbReference type="EMBL" id="JAVYJV010000002">
    <property type="protein sequence ID" value="KAK4376910.1"/>
    <property type="molecule type" value="Genomic_DNA"/>
</dbReference>
<protein>
    <submittedName>
        <fullName evidence="2">Uncharacterized protein</fullName>
    </submittedName>
</protein>
<comment type="caution">
    <text evidence="2">The sequence shown here is derived from an EMBL/GenBank/DDBJ whole genome shotgun (WGS) entry which is preliminary data.</text>
</comment>
<name>A0AAE1SW81_9SOLA</name>
<feature type="region of interest" description="Disordered" evidence="1">
    <location>
        <begin position="108"/>
        <end position="141"/>
    </location>
</feature>
<dbReference type="AlphaFoldDB" id="A0AAE1SW81"/>
<evidence type="ECO:0000313" key="2">
    <source>
        <dbReference type="EMBL" id="KAK4376910.1"/>
    </source>
</evidence>
<dbReference type="Proteomes" id="UP001291623">
    <property type="component" value="Unassembled WGS sequence"/>
</dbReference>
<sequence length="141" mass="16649">MKGYYFFKISKLTSDFEQNPPKISDLNREKEIIQQENQLLKEPKNGIISKHIDHKKIEQGSIMIQFESSKLVEVPSLKKALNTFKLDDHSKDKDSETWTLVSHNRHNHKKRFLVSNPKSERKHKSSANMEKHKVQRQELVK</sequence>
<keyword evidence="3" id="KW-1185">Reference proteome</keyword>
<evidence type="ECO:0000256" key="1">
    <source>
        <dbReference type="SAM" id="MobiDB-lite"/>
    </source>
</evidence>
<reference evidence="2" key="1">
    <citation type="submission" date="2023-12" db="EMBL/GenBank/DDBJ databases">
        <title>Genome assembly of Anisodus tanguticus.</title>
        <authorList>
            <person name="Wang Y.-J."/>
        </authorList>
    </citation>
    <scope>NUCLEOTIDE SEQUENCE</scope>
    <source>
        <strain evidence="2">KB-2021</strain>
        <tissue evidence="2">Leaf</tissue>
    </source>
</reference>